<evidence type="ECO:0000313" key="2">
    <source>
        <dbReference type="Proteomes" id="UP000428330"/>
    </source>
</evidence>
<dbReference type="Proteomes" id="UP000428330">
    <property type="component" value="Chromosome"/>
</dbReference>
<name>A0A6I6IJT2_9RHOB</name>
<gene>
    <name evidence="1" type="ORF">EI983_02580</name>
</gene>
<keyword evidence="2" id="KW-1185">Reference proteome</keyword>
<dbReference type="RefSeq" id="WP_157705726.1">
    <property type="nucleotide sequence ID" value="NZ_CP034348.1"/>
</dbReference>
<proteinExistence type="predicted"/>
<sequence length="118" mass="12907">MSLSDRLDELRQSVPGCTLVSFGELSSGLALRTSASKPYKHEYLEEILHQADFNFALSDFVCAGNDLVVVATPDEVRIFVRSITQDSDVICCVCDTAADVPLIVRAAQRLLLEMSRAA</sequence>
<reference evidence="2" key="1">
    <citation type="submission" date="2018-12" db="EMBL/GenBank/DDBJ databases">
        <title>Complete genome sequence of Roseovarius sp. MME-070.</title>
        <authorList>
            <person name="Nam Y.-D."/>
            <person name="Kang J."/>
            <person name="Chung W.-H."/>
            <person name="Park Y.S."/>
        </authorList>
    </citation>
    <scope>NUCLEOTIDE SEQUENCE [LARGE SCALE GENOMIC DNA]</scope>
    <source>
        <strain evidence="2">MME-070</strain>
    </source>
</reference>
<dbReference type="AlphaFoldDB" id="A0A6I6IJT2"/>
<dbReference type="EMBL" id="CP034348">
    <property type="protein sequence ID" value="QGX97220.1"/>
    <property type="molecule type" value="Genomic_DNA"/>
</dbReference>
<protein>
    <recommendedName>
        <fullName evidence="3">Roadblock/LC7 domain-containing protein</fullName>
    </recommendedName>
</protein>
<evidence type="ECO:0008006" key="3">
    <source>
        <dbReference type="Google" id="ProtNLM"/>
    </source>
</evidence>
<dbReference type="KEGG" id="rom:EI983_02580"/>
<dbReference type="OrthoDB" id="7857877at2"/>
<evidence type="ECO:0000313" key="1">
    <source>
        <dbReference type="EMBL" id="QGX97220.1"/>
    </source>
</evidence>
<accession>A0A6I6IJT2</accession>
<organism evidence="1 2">
    <name type="scientific">Roseovarius faecimaris</name>
    <dbReference type="NCBI Taxonomy" id="2494550"/>
    <lineage>
        <taxon>Bacteria</taxon>
        <taxon>Pseudomonadati</taxon>
        <taxon>Pseudomonadota</taxon>
        <taxon>Alphaproteobacteria</taxon>
        <taxon>Rhodobacterales</taxon>
        <taxon>Roseobacteraceae</taxon>
        <taxon>Roseovarius</taxon>
    </lineage>
</organism>